<feature type="chain" id="PRO_5045248238" evidence="1">
    <location>
        <begin position="20"/>
        <end position="158"/>
    </location>
</feature>
<keyword evidence="1" id="KW-0732">Signal</keyword>
<evidence type="ECO:0000256" key="1">
    <source>
        <dbReference type="SAM" id="SignalP"/>
    </source>
</evidence>
<evidence type="ECO:0000313" key="4">
    <source>
        <dbReference type="Proteomes" id="UP001165381"/>
    </source>
</evidence>
<dbReference type="InterPro" id="IPR051332">
    <property type="entry name" value="Fosfomycin_Res_Enzymes"/>
</dbReference>
<evidence type="ECO:0000313" key="3">
    <source>
        <dbReference type="EMBL" id="MCL6296069.1"/>
    </source>
</evidence>
<feature type="signal peptide" evidence="1">
    <location>
        <begin position="1"/>
        <end position="19"/>
    </location>
</feature>
<proteinExistence type="predicted"/>
<dbReference type="Proteomes" id="UP001165381">
    <property type="component" value="Unassembled WGS sequence"/>
</dbReference>
<dbReference type="SUPFAM" id="SSF54593">
    <property type="entry name" value="Glyoxalase/Bleomycin resistance protein/Dihydroxybiphenyl dioxygenase"/>
    <property type="match status" value="1"/>
</dbReference>
<protein>
    <submittedName>
        <fullName evidence="3">VOC family protein</fullName>
    </submittedName>
</protein>
<reference evidence="3" key="1">
    <citation type="submission" date="2022-05" db="EMBL/GenBank/DDBJ databases">
        <authorList>
            <person name="Park J.-S."/>
        </authorList>
    </citation>
    <scope>NUCLEOTIDE SEQUENCE</scope>
    <source>
        <strain evidence="3">2012CJ34-3</strain>
    </source>
</reference>
<dbReference type="InterPro" id="IPR004360">
    <property type="entry name" value="Glyas_Fos-R_dOase_dom"/>
</dbReference>
<name>A0ABT0QGE7_9FLAO</name>
<dbReference type="PANTHER" id="PTHR36113:SF1">
    <property type="entry name" value="GLYOXALASE_BLEOMYCIN RESISTANCE PROTEIN_DIOXYGENASE"/>
    <property type="match status" value="1"/>
</dbReference>
<sequence length="158" mass="18040">MKNILFILFLVFTSSVSNSQNDSLPPPEAYFSAIIVSDIESSIKWYSNIFGFKVLKSVESKERGFKQANLKRENTLIELIELNSSVTPESLLESYPKKTKINGFFKFGFLISEFDKWVNFLKQSKVQFNGTVVIDPISGKKTLLVKDPDGNRIQLFEK</sequence>
<feature type="domain" description="VOC" evidence="2">
    <location>
        <begin position="27"/>
        <end position="158"/>
    </location>
</feature>
<organism evidence="3 4">
    <name type="scientific">Jejuia spongiicola</name>
    <dbReference type="NCBI Taxonomy" id="2942207"/>
    <lineage>
        <taxon>Bacteria</taxon>
        <taxon>Pseudomonadati</taxon>
        <taxon>Bacteroidota</taxon>
        <taxon>Flavobacteriia</taxon>
        <taxon>Flavobacteriales</taxon>
        <taxon>Flavobacteriaceae</taxon>
        <taxon>Jejuia</taxon>
    </lineage>
</organism>
<dbReference type="PROSITE" id="PS51819">
    <property type="entry name" value="VOC"/>
    <property type="match status" value="1"/>
</dbReference>
<accession>A0ABT0QGE7</accession>
<dbReference type="Gene3D" id="3.10.180.10">
    <property type="entry name" value="2,3-Dihydroxybiphenyl 1,2-Dioxygenase, domain 1"/>
    <property type="match status" value="1"/>
</dbReference>
<dbReference type="RefSeq" id="WP_099564053.1">
    <property type="nucleotide sequence ID" value="NZ_JAMFLZ010000006.1"/>
</dbReference>
<dbReference type="InterPro" id="IPR037523">
    <property type="entry name" value="VOC_core"/>
</dbReference>
<dbReference type="EMBL" id="JAMFLZ010000006">
    <property type="protein sequence ID" value="MCL6296069.1"/>
    <property type="molecule type" value="Genomic_DNA"/>
</dbReference>
<evidence type="ECO:0000259" key="2">
    <source>
        <dbReference type="PROSITE" id="PS51819"/>
    </source>
</evidence>
<gene>
    <name evidence="3" type="ORF">M3P09_13740</name>
</gene>
<dbReference type="InterPro" id="IPR029068">
    <property type="entry name" value="Glyas_Bleomycin-R_OHBP_Dase"/>
</dbReference>
<dbReference type="Pfam" id="PF00903">
    <property type="entry name" value="Glyoxalase"/>
    <property type="match status" value="1"/>
</dbReference>
<dbReference type="PANTHER" id="PTHR36113">
    <property type="entry name" value="LYASE, PUTATIVE-RELATED-RELATED"/>
    <property type="match status" value="1"/>
</dbReference>
<keyword evidence="4" id="KW-1185">Reference proteome</keyword>
<comment type="caution">
    <text evidence="3">The sequence shown here is derived from an EMBL/GenBank/DDBJ whole genome shotgun (WGS) entry which is preliminary data.</text>
</comment>